<evidence type="ECO:0000313" key="5">
    <source>
        <dbReference type="Proteomes" id="UP001467690"/>
    </source>
</evidence>
<comment type="caution">
    <text evidence="4">The sequence shown here is derived from an EMBL/GenBank/DDBJ whole genome shotgun (WGS) entry which is preliminary data.</text>
</comment>
<dbReference type="CDD" id="cd04301">
    <property type="entry name" value="NAT_SF"/>
    <property type="match status" value="1"/>
</dbReference>
<keyword evidence="5" id="KW-1185">Reference proteome</keyword>
<evidence type="ECO:0000259" key="3">
    <source>
        <dbReference type="PROSITE" id="PS51186"/>
    </source>
</evidence>
<proteinExistence type="predicted"/>
<dbReference type="Gene3D" id="3.40.630.30">
    <property type="match status" value="1"/>
</dbReference>
<dbReference type="Pfam" id="PF00583">
    <property type="entry name" value="Acetyltransf_1"/>
    <property type="match status" value="1"/>
</dbReference>
<evidence type="ECO:0000313" key="4">
    <source>
        <dbReference type="EMBL" id="MER2491662.1"/>
    </source>
</evidence>
<keyword evidence="1" id="KW-0808">Transferase</keyword>
<evidence type="ECO:0000256" key="2">
    <source>
        <dbReference type="ARBA" id="ARBA00023315"/>
    </source>
</evidence>
<dbReference type="InterPro" id="IPR016181">
    <property type="entry name" value="Acyl_CoA_acyltransferase"/>
</dbReference>
<dbReference type="RefSeq" id="WP_350401255.1">
    <property type="nucleotide sequence ID" value="NZ_JBELOE010000143.1"/>
</dbReference>
<feature type="domain" description="N-acetyltransferase" evidence="3">
    <location>
        <begin position="7"/>
        <end position="159"/>
    </location>
</feature>
<reference evidence="4 5" key="1">
    <citation type="submission" date="2024-06" db="EMBL/GenBank/DDBJ databases">
        <authorList>
            <person name="Chen R.Y."/>
        </authorList>
    </citation>
    <scope>NUCLEOTIDE SEQUENCE [LARGE SCALE GENOMIC DNA]</scope>
    <source>
        <strain evidence="4 5">D2</strain>
    </source>
</reference>
<protein>
    <submittedName>
        <fullName evidence="4">GNAT family N-acetyltransferase</fullName>
    </submittedName>
</protein>
<accession>A0ABV1RG57</accession>
<dbReference type="PANTHER" id="PTHR43420">
    <property type="entry name" value="ACETYLTRANSFERASE"/>
    <property type="match status" value="1"/>
</dbReference>
<dbReference type="EMBL" id="JBELOE010000143">
    <property type="protein sequence ID" value="MER2491662.1"/>
    <property type="molecule type" value="Genomic_DNA"/>
</dbReference>
<gene>
    <name evidence="4" type="ORF">ABS311_07180</name>
</gene>
<dbReference type="PROSITE" id="PS51186">
    <property type="entry name" value="GNAT"/>
    <property type="match status" value="1"/>
</dbReference>
<evidence type="ECO:0000256" key="1">
    <source>
        <dbReference type="ARBA" id="ARBA00022679"/>
    </source>
</evidence>
<dbReference type="InterPro" id="IPR050680">
    <property type="entry name" value="YpeA/RimI_acetyltransf"/>
</dbReference>
<dbReference type="Proteomes" id="UP001467690">
    <property type="component" value="Unassembled WGS sequence"/>
</dbReference>
<organism evidence="4 5">
    <name type="scientific">Catenovulum sediminis</name>
    <dbReference type="NCBI Taxonomy" id="1740262"/>
    <lineage>
        <taxon>Bacteria</taxon>
        <taxon>Pseudomonadati</taxon>
        <taxon>Pseudomonadota</taxon>
        <taxon>Gammaproteobacteria</taxon>
        <taxon>Alteromonadales</taxon>
        <taxon>Alteromonadaceae</taxon>
        <taxon>Catenovulum</taxon>
    </lineage>
</organism>
<keyword evidence="2" id="KW-0012">Acyltransferase</keyword>
<sequence length="159" mass="18096">MIQIIQLNIQNPQHQNDLLYCLQQYALDPMGGGEGISPYVVENLIHNLANRNDYFAWLAYDNNQAVGLLNAFESFSTFYAKPLLNIHDLAVLKSHRRLGIARQLMQTAESFARQQGYCKLTLEVLAENTQAKSLYQDLGYQAYQLSQHAGVAEFWQKAV</sequence>
<name>A0ABV1RG57_9ALTE</name>
<dbReference type="InterPro" id="IPR000182">
    <property type="entry name" value="GNAT_dom"/>
</dbReference>
<dbReference type="SUPFAM" id="SSF55729">
    <property type="entry name" value="Acyl-CoA N-acyltransferases (Nat)"/>
    <property type="match status" value="1"/>
</dbReference>